<keyword evidence="4" id="KW-0689">Ribosomal protein</keyword>
<accession>A0A7Y4KYZ8</accession>
<comment type="caution">
    <text evidence="5">The sequence shown here is derived from an EMBL/GenBank/DDBJ whole genome shotgun (WGS) entry which is preliminary data.</text>
</comment>
<evidence type="ECO:0000313" key="5">
    <source>
        <dbReference type="EMBL" id="NOL41258.1"/>
    </source>
</evidence>
<evidence type="ECO:0000256" key="1">
    <source>
        <dbReference type="ARBA" id="ARBA00022679"/>
    </source>
</evidence>
<reference evidence="4 7" key="2">
    <citation type="submission" date="2020-08" db="EMBL/GenBank/DDBJ databases">
        <title>Sequencing the genomes of 1000 actinobacteria strains.</title>
        <authorList>
            <person name="Klenk H.-P."/>
        </authorList>
    </citation>
    <scope>NUCLEOTIDE SEQUENCE [LARGE SCALE GENOMIC DNA]</scope>
    <source>
        <strain evidence="4 7">DSM 15626</strain>
    </source>
</reference>
<keyword evidence="6" id="KW-1185">Reference proteome</keyword>
<dbReference type="InterPro" id="IPR050832">
    <property type="entry name" value="Bact_Acetyltransf"/>
</dbReference>
<dbReference type="Proteomes" id="UP000534306">
    <property type="component" value="Unassembled WGS sequence"/>
</dbReference>
<dbReference type="EMBL" id="JABJRC010000003">
    <property type="protein sequence ID" value="NOL41258.1"/>
    <property type="molecule type" value="Genomic_DNA"/>
</dbReference>
<reference evidence="5 6" key="1">
    <citation type="submission" date="2020-05" db="EMBL/GenBank/DDBJ databases">
        <title>Genome sequence of Kribbella sandramycini ATCC 39419.</title>
        <authorList>
            <person name="Maclea K.S."/>
            <person name="Fair J.L."/>
        </authorList>
    </citation>
    <scope>NUCLEOTIDE SEQUENCE [LARGE SCALE GENOMIC DNA]</scope>
    <source>
        <strain evidence="5 6">ATCC 39419</strain>
    </source>
</reference>
<dbReference type="SUPFAM" id="SSF55729">
    <property type="entry name" value="Acyl-CoA N-acyltransferases (Nat)"/>
    <property type="match status" value="1"/>
</dbReference>
<dbReference type="PANTHER" id="PTHR43877:SF2">
    <property type="entry name" value="AMINOALKYLPHOSPHONATE N-ACETYLTRANSFERASE-RELATED"/>
    <property type="match status" value="1"/>
</dbReference>
<dbReference type="Gene3D" id="3.40.630.30">
    <property type="match status" value="1"/>
</dbReference>
<dbReference type="AlphaFoldDB" id="A0A7Y4KYZ8"/>
<dbReference type="GO" id="GO:0016747">
    <property type="term" value="F:acyltransferase activity, transferring groups other than amino-acyl groups"/>
    <property type="evidence" value="ECO:0007669"/>
    <property type="project" value="InterPro"/>
</dbReference>
<evidence type="ECO:0000259" key="3">
    <source>
        <dbReference type="PROSITE" id="PS51186"/>
    </source>
</evidence>
<keyword evidence="1 5" id="KW-0808">Transferase</keyword>
<gene>
    <name evidence="4" type="ORF">HNR71_000623</name>
    <name evidence="5" type="ORF">HPO96_13480</name>
</gene>
<dbReference type="InterPro" id="IPR000182">
    <property type="entry name" value="GNAT_dom"/>
</dbReference>
<feature type="domain" description="N-acetyltransferase" evidence="3">
    <location>
        <begin position="12"/>
        <end position="160"/>
    </location>
</feature>
<keyword evidence="4" id="KW-0687">Ribonucleoprotein</keyword>
<sequence length="160" mass="17609">MNSQPHDSDHQIEFRPALADETDQILEFWARSAEDADRPADTPAAVRRLILRDPDALVLALDGPEIVGSIIAGWDGWRCHLYRLAIAPTHRRRGIAAALIAEAQHRLTTLGGTRADAMVLDTNTEAHPTWTAAGYTLQPTWSRWTKPLPPPPTAPGAAIW</sequence>
<evidence type="ECO:0000313" key="7">
    <source>
        <dbReference type="Proteomes" id="UP000553957"/>
    </source>
</evidence>
<protein>
    <submittedName>
        <fullName evidence="5">GNAT family N-acetyltransferase</fullName>
    </submittedName>
    <submittedName>
        <fullName evidence="4">Ribosomal protein S18 acetylase RimI-like enzyme</fullName>
    </submittedName>
</protein>
<organism evidence="5 6">
    <name type="scientific">Kribbella sandramycini</name>
    <dbReference type="NCBI Taxonomy" id="60450"/>
    <lineage>
        <taxon>Bacteria</taxon>
        <taxon>Bacillati</taxon>
        <taxon>Actinomycetota</taxon>
        <taxon>Actinomycetes</taxon>
        <taxon>Propionibacteriales</taxon>
        <taxon>Kribbellaceae</taxon>
        <taxon>Kribbella</taxon>
    </lineage>
</organism>
<keyword evidence="2" id="KW-0012">Acyltransferase</keyword>
<name>A0A7Y4KYZ8_9ACTN</name>
<dbReference type="Proteomes" id="UP000553957">
    <property type="component" value="Unassembled WGS sequence"/>
</dbReference>
<dbReference type="RefSeq" id="WP_171673780.1">
    <property type="nucleotide sequence ID" value="NZ_BAAAGT010000001.1"/>
</dbReference>
<dbReference type="PROSITE" id="PS51186">
    <property type="entry name" value="GNAT"/>
    <property type="match status" value="1"/>
</dbReference>
<dbReference type="CDD" id="cd04301">
    <property type="entry name" value="NAT_SF"/>
    <property type="match status" value="1"/>
</dbReference>
<dbReference type="Pfam" id="PF00583">
    <property type="entry name" value="Acetyltransf_1"/>
    <property type="match status" value="1"/>
</dbReference>
<dbReference type="EMBL" id="JACHKF010000001">
    <property type="protein sequence ID" value="MBB6564986.1"/>
    <property type="molecule type" value="Genomic_DNA"/>
</dbReference>
<evidence type="ECO:0000313" key="6">
    <source>
        <dbReference type="Proteomes" id="UP000534306"/>
    </source>
</evidence>
<dbReference type="PANTHER" id="PTHR43877">
    <property type="entry name" value="AMINOALKYLPHOSPHONATE N-ACETYLTRANSFERASE-RELATED-RELATED"/>
    <property type="match status" value="1"/>
</dbReference>
<proteinExistence type="predicted"/>
<dbReference type="GO" id="GO:0005840">
    <property type="term" value="C:ribosome"/>
    <property type="evidence" value="ECO:0007669"/>
    <property type="project" value="UniProtKB-KW"/>
</dbReference>
<evidence type="ECO:0000313" key="4">
    <source>
        <dbReference type="EMBL" id="MBB6564986.1"/>
    </source>
</evidence>
<evidence type="ECO:0000256" key="2">
    <source>
        <dbReference type="ARBA" id="ARBA00023315"/>
    </source>
</evidence>
<dbReference type="InterPro" id="IPR016181">
    <property type="entry name" value="Acyl_CoA_acyltransferase"/>
</dbReference>